<feature type="transmembrane region" description="Helical" evidence="1">
    <location>
        <begin position="12"/>
        <end position="36"/>
    </location>
</feature>
<keyword evidence="1" id="KW-0472">Membrane</keyword>
<accession>A0A2S5RGT7</accession>
<dbReference type="AlphaFoldDB" id="A0A2S5RGT7"/>
<keyword evidence="1" id="KW-1133">Transmembrane helix</keyword>
<dbReference type="EMBL" id="PHNF01000001">
    <property type="protein sequence ID" value="PPE06507.1"/>
    <property type="molecule type" value="Genomic_DNA"/>
</dbReference>
<sequence length="145" mass="15420">MKEWALKNLASLASVIGAVVWALIVILISFVIGYGVKSTNGVLVLNDLQDTSSYGLATWALILSIIGIVPVAIRLLLGILTIDFFARLFNLATIVLNVISIVLLIVLSFGLLGTSGMSVSVLSIVGFYILILIGSSMFIAPIIKK</sequence>
<evidence type="ECO:0000256" key="1">
    <source>
        <dbReference type="SAM" id="Phobius"/>
    </source>
</evidence>
<gene>
    <name evidence="2" type="ORF">MCORR_v1c01350</name>
</gene>
<reference evidence="2 3" key="1">
    <citation type="submission" date="2017-11" db="EMBL/GenBank/DDBJ databases">
        <title>Genome sequence of Mesoplasma corruscae ELCA-2 (ATCC 49579).</title>
        <authorList>
            <person name="Lo W.-S."/>
            <person name="Kuo C.-H."/>
        </authorList>
    </citation>
    <scope>NUCLEOTIDE SEQUENCE [LARGE SCALE GENOMIC DNA]</scope>
    <source>
        <strain evidence="2 3">ELCA-2</strain>
    </source>
</reference>
<evidence type="ECO:0000313" key="3">
    <source>
        <dbReference type="Proteomes" id="UP000239785"/>
    </source>
</evidence>
<keyword evidence="3" id="KW-1185">Reference proteome</keyword>
<keyword evidence="1" id="KW-0812">Transmembrane</keyword>
<dbReference type="RefSeq" id="WP_104207720.1">
    <property type="nucleotide sequence ID" value="NZ_PHNF01000001.1"/>
</dbReference>
<evidence type="ECO:0000313" key="2">
    <source>
        <dbReference type="EMBL" id="PPE06507.1"/>
    </source>
</evidence>
<feature type="transmembrane region" description="Helical" evidence="1">
    <location>
        <begin position="56"/>
        <end position="77"/>
    </location>
</feature>
<feature type="transmembrane region" description="Helical" evidence="1">
    <location>
        <begin position="119"/>
        <end position="143"/>
    </location>
</feature>
<comment type="caution">
    <text evidence="2">The sequence shown here is derived from an EMBL/GenBank/DDBJ whole genome shotgun (WGS) entry which is preliminary data.</text>
</comment>
<name>A0A2S5RGT7_9MOLU</name>
<dbReference type="Proteomes" id="UP000239785">
    <property type="component" value="Unassembled WGS sequence"/>
</dbReference>
<protein>
    <submittedName>
        <fullName evidence="2">Uncharacterized protein</fullName>
    </submittedName>
</protein>
<feature type="transmembrane region" description="Helical" evidence="1">
    <location>
        <begin position="89"/>
        <end position="113"/>
    </location>
</feature>
<proteinExistence type="predicted"/>
<organism evidence="2 3">
    <name type="scientific">Mesoplasma corruscae</name>
    <dbReference type="NCBI Taxonomy" id="216874"/>
    <lineage>
        <taxon>Bacteria</taxon>
        <taxon>Bacillati</taxon>
        <taxon>Mycoplasmatota</taxon>
        <taxon>Mollicutes</taxon>
        <taxon>Entomoplasmatales</taxon>
        <taxon>Entomoplasmataceae</taxon>
        <taxon>Mesoplasma</taxon>
    </lineage>
</organism>